<evidence type="ECO:0008006" key="4">
    <source>
        <dbReference type="Google" id="ProtNLM"/>
    </source>
</evidence>
<dbReference type="AlphaFoldDB" id="A0A2Z4ISD3"/>
<dbReference type="KEGG" id="scad:DN051_01005"/>
<organism evidence="2 3">
    <name type="scientific">Streptomyces cadmiisoli</name>
    <dbReference type="NCBI Taxonomy" id="2184053"/>
    <lineage>
        <taxon>Bacteria</taxon>
        <taxon>Bacillati</taxon>
        <taxon>Actinomycetota</taxon>
        <taxon>Actinomycetes</taxon>
        <taxon>Kitasatosporales</taxon>
        <taxon>Streptomycetaceae</taxon>
        <taxon>Streptomyces</taxon>
        <taxon>Streptomyces aurantiacus group</taxon>
    </lineage>
</organism>
<dbReference type="Proteomes" id="UP000249616">
    <property type="component" value="Chromosome"/>
</dbReference>
<dbReference type="RefSeq" id="WP_112437625.1">
    <property type="nucleotide sequence ID" value="NZ_CP030073.1"/>
</dbReference>
<keyword evidence="3" id="KW-1185">Reference proteome</keyword>
<gene>
    <name evidence="2" type="ORF">DN051_01005</name>
</gene>
<reference evidence="2 3" key="1">
    <citation type="journal article" date="2019" name="Int. J. Syst. Evol. Microbiol.">
        <title>Streptomyces cadmiisoli sp. nov., a novel actinomycete isolated from cadmium-contaminated soil.</title>
        <authorList>
            <person name="Li K."/>
            <person name="Tang X."/>
            <person name="Zhao J."/>
            <person name="Guo Y."/>
            <person name="Tang Y."/>
            <person name="Gao J."/>
        </authorList>
    </citation>
    <scope>NUCLEOTIDE SEQUENCE [LARGE SCALE GENOMIC DNA]</scope>
    <source>
        <strain evidence="2 3">ZFG47</strain>
    </source>
</reference>
<name>A0A2Z4ISD3_9ACTN</name>
<sequence length="180" mass="19384">MAVSRTLDGIAYSITDQPALRDAGRGHAVGGPSVFVSSSRAGAGFEAGIRRGVVAADRFTQIANGLFRDPRLSFKAQGLFGLISTHWDGWRISVADLARRGRDGEAAVRSGLKELEKHGLLCRELERHADGTLGAAAYVLTDLPSQRRCRSQPMSGFPPVDDPTSADHLTKNTIRKNTTK</sequence>
<accession>A0A2Z4ISD3</accession>
<evidence type="ECO:0000256" key="1">
    <source>
        <dbReference type="SAM" id="MobiDB-lite"/>
    </source>
</evidence>
<protein>
    <recommendedName>
        <fullName evidence="4">Helix-turn-helix domain-containing protein</fullName>
    </recommendedName>
</protein>
<proteinExistence type="predicted"/>
<feature type="region of interest" description="Disordered" evidence="1">
    <location>
        <begin position="148"/>
        <end position="180"/>
    </location>
</feature>
<dbReference type="EMBL" id="CP030073">
    <property type="protein sequence ID" value="AWW35436.1"/>
    <property type="molecule type" value="Genomic_DNA"/>
</dbReference>
<evidence type="ECO:0000313" key="3">
    <source>
        <dbReference type="Proteomes" id="UP000249616"/>
    </source>
</evidence>
<evidence type="ECO:0000313" key="2">
    <source>
        <dbReference type="EMBL" id="AWW35436.1"/>
    </source>
</evidence>